<dbReference type="EMBL" id="VLJN01000002">
    <property type="protein sequence ID" value="TWG88824.1"/>
    <property type="molecule type" value="Genomic_DNA"/>
</dbReference>
<proteinExistence type="inferred from homology"/>
<dbReference type="GO" id="GO:0006508">
    <property type="term" value="P:proteolysis"/>
    <property type="evidence" value="ECO:0007669"/>
    <property type="project" value="UniProtKB-KW"/>
</dbReference>
<dbReference type="InterPro" id="IPR015995">
    <property type="entry name" value="MlrC_N"/>
</dbReference>
<gene>
    <name evidence="4" type="ORF">L602_001000000230</name>
</gene>
<evidence type="ECO:0000313" key="4">
    <source>
        <dbReference type="EMBL" id="TWG88824.1"/>
    </source>
</evidence>
<dbReference type="InterPro" id="IPR009197">
    <property type="entry name" value="MlrC"/>
</dbReference>
<evidence type="ECO:0000256" key="1">
    <source>
        <dbReference type="PIRNR" id="PIRNR012702"/>
    </source>
</evidence>
<protein>
    <recommendedName>
        <fullName evidence="1">Microcystinase C</fullName>
        <shortName evidence="1">MlrC</shortName>
    </recommendedName>
</protein>
<dbReference type="Pfam" id="PF07171">
    <property type="entry name" value="MlrC_C"/>
    <property type="match status" value="1"/>
</dbReference>
<comment type="similarity">
    <text evidence="1">Belongs to the peptidase M81 family.</text>
</comment>
<dbReference type="OrthoDB" id="5288421at2"/>
<comment type="function">
    <text evidence="1">Involved in peptidolytic degradation of cyclic heptapeptide hepatotoxin microcystin (MC).</text>
</comment>
<comment type="caution">
    <text evidence="4">The sequence shown here is derived from an EMBL/GenBank/DDBJ whole genome shotgun (WGS) entry which is preliminary data.</text>
</comment>
<name>A0A562BUG5_9BURK</name>
<sequence length="501" mass="53116">MKILIARLNHETNTFSPVPTPLSSFDPRYGEDGYRAARGSRTAAGAFIDLAEAAGAQIVVPVIAGANPSGRVAADAYTALCDAIVEAAPGCDAVMLDLHGAMVAENSDDGEGDLLERLRAVLPDAPIAVALDLHGNITQKLIDHVDVAVSFKTYPHVDMYETGEHAGRLLFDRINGRTRPVVAWRRLPLLTHTLCSRTDQGAMQRAVALARQAEAEGMLAVSVLAGFALADIAAPCLSVIVVANGDEAAADAVAQRIARQIWVDRAGFVYESEPLAQSIARAAELARADGDGPVLLLDHGDNCMSGGTCDSMAVLHEALAQGLTDIAVGPVCDPEAVAALYEAGVGANITLAVGDKVPLTQLGVYPQSRPLSGTVAALADGEYVISGPTYTGQRIRMGRSALLDIGAARIVIVETPQEHWDLGIFTHIGVDPHRARFLLLKSRMYCRPVFVPIARGVVECDGEGVTSSRYERFPFARVARPVYPLDPQTRWREGPAAIGPA</sequence>
<dbReference type="AlphaFoldDB" id="A0A562BUG5"/>
<dbReference type="InterPro" id="IPR010799">
    <property type="entry name" value="MlrC_C"/>
</dbReference>
<dbReference type="GO" id="GO:0008237">
    <property type="term" value="F:metallopeptidase activity"/>
    <property type="evidence" value="ECO:0007669"/>
    <property type="project" value="UniProtKB-KW"/>
</dbReference>
<reference evidence="4 5" key="1">
    <citation type="submission" date="2019-07" db="EMBL/GenBank/DDBJ databases">
        <title>Genome sequencing of lignin-degrading bacterial isolates.</title>
        <authorList>
            <person name="Gladden J."/>
        </authorList>
    </citation>
    <scope>NUCLEOTIDE SEQUENCE [LARGE SCALE GENOMIC DNA]</scope>
    <source>
        <strain evidence="4 5">J11</strain>
    </source>
</reference>
<accession>A0A562BUG5</accession>
<evidence type="ECO:0000259" key="3">
    <source>
        <dbReference type="Pfam" id="PF07364"/>
    </source>
</evidence>
<feature type="domain" description="Microcystin LR degradation protein MlrC N-terminal" evidence="3">
    <location>
        <begin position="2"/>
        <end position="282"/>
    </location>
</feature>
<evidence type="ECO:0000313" key="5">
    <source>
        <dbReference type="Proteomes" id="UP000318141"/>
    </source>
</evidence>
<feature type="domain" description="Microcystin LR degradation protein MlrC C-terminal" evidence="2">
    <location>
        <begin position="296"/>
        <end position="477"/>
    </location>
</feature>
<organism evidence="4 5">
    <name type="scientific">Cupriavidus gilardii J11</name>
    <dbReference type="NCBI Taxonomy" id="936133"/>
    <lineage>
        <taxon>Bacteria</taxon>
        <taxon>Pseudomonadati</taxon>
        <taxon>Pseudomonadota</taxon>
        <taxon>Betaproteobacteria</taxon>
        <taxon>Burkholderiales</taxon>
        <taxon>Burkholderiaceae</taxon>
        <taxon>Cupriavidus</taxon>
    </lineage>
</organism>
<dbReference type="GO" id="GO:0046872">
    <property type="term" value="F:metal ion binding"/>
    <property type="evidence" value="ECO:0007669"/>
    <property type="project" value="UniProtKB-KW"/>
</dbReference>
<keyword evidence="1" id="KW-0645">Protease</keyword>
<dbReference type="Pfam" id="PF07364">
    <property type="entry name" value="DUF1485"/>
    <property type="match status" value="1"/>
</dbReference>
<keyword evidence="1" id="KW-0378">Hydrolase</keyword>
<keyword evidence="1" id="KW-0479">Metal-binding</keyword>
<keyword evidence="5" id="KW-1185">Reference proteome</keyword>
<keyword evidence="1" id="KW-0482">Metalloprotease</keyword>
<evidence type="ECO:0000259" key="2">
    <source>
        <dbReference type="Pfam" id="PF07171"/>
    </source>
</evidence>
<dbReference type="Proteomes" id="UP000318141">
    <property type="component" value="Unassembled WGS sequence"/>
</dbReference>
<comment type="cofactor">
    <cofactor evidence="1">
        <name>Zn(2+)</name>
        <dbReference type="ChEBI" id="CHEBI:29105"/>
    </cofactor>
    <text evidence="1">Binds 1 zinc ion per subunit.</text>
</comment>
<dbReference type="PIRSF" id="PIRSF012702">
    <property type="entry name" value="UCP012702"/>
    <property type="match status" value="1"/>
</dbReference>